<reference evidence="2" key="1">
    <citation type="journal article" date="2022" name="Mol. Ecol. Resour.">
        <title>The genomes of chicory, endive, great burdock and yacon provide insights into Asteraceae palaeo-polyploidization history and plant inulin production.</title>
        <authorList>
            <person name="Fan W."/>
            <person name="Wang S."/>
            <person name="Wang H."/>
            <person name="Wang A."/>
            <person name="Jiang F."/>
            <person name="Liu H."/>
            <person name="Zhao H."/>
            <person name="Xu D."/>
            <person name="Zhang Y."/>
        </authorList>
    </citation>
    <scope>NUCLEOTIDE SEQUENCE [LARGE SCALE GENOMIC DNA]</scope>
    <source>
        <strain evidence="2">cv. Yunnan</strain>
    </source>
</reference>
<dbReference type="EMBL" id="CM042046">
    <property type="protein sequence ID" value="KAI3677102.1"/>
    <property type="molecule type" value="Genomic_DNA"/>
</dbReference>
<protein>
    <submittedName>
        <fullName evidence="1">Uncharacterized protein</fullName>
    </submittedName>
</protein>
<reference evidence="1 2" key="2">
    <citation type="journal article" date="2022" name="Mol. Ecol. Resour.">
        <title>The genomes of chicory, endive, great burdock and yacon provide insights into Asteraceae paleo-polyploidization history and plant inulin production.</title>
        <authorList>
            <person name="Fan W."/>
            <person name="Wang S."/>
            <person name="Wang H."/>
            <person name="Wang A."/>
            <person name="Jiang F."/>
            <person name="Liu H."/>
            <person name="Zhao H."/>
            <person name="Xu D."/>
            <person name="Zhang Y."/>
        </authorList>
    </citation>
    <scope>NUCLEOTIDE SEQUENCE [LARGE SCALE GENOMIC DNA]</scope>
    <source>
        <strain evidence="2">cv. Yunnan</strain>
        <tissue evidence="1">Leaves</tissue>
    </source>
</reference>
<dbReference type="Proteomes" id="UP001056120">
    <property type="component" value="Linkage Group LG29"/>
</dbReference>
<proteinExistence type="predicted"/>
<evidence type="ECO:0000313" key="2">
    <source>
        <dbReference type="Proteomes" id="UP001056120"/>
    </source>
</evidence>
<sequence>MSKAPGNDGNDISMDAFNEHNNSSPMYLVFSKQAARVLQRGLDAVTSSVQRSEEKGLSESTSDATISGVQAINAYEFEHHAGCDFCSPHKQIYGVVEELRNTPQNVLFEVIQTITGSKINQKSFQLLKESSLAATRELQRICGKEEAKKFQGALTWSRNNMFHAWLHYFK</sequence>
<organism evidence="1 2">
    <name type="scientific">Smallanthus sonchifolius</name>
    <dbReference type="NCBI Taxonomy" id="185202"/>
    <lineage>
        <taxon>Eukaryota</taxon>
        <taxon>Viridiplantae</taxon>
        <taxon>Streptophyta</taxon>
        <taxon>Embryophyta</taxon>
        <taxon>Tracheophyta</taxon>
        <taxon>Spermatophyta</taxon>
        <taxon>Magnoliopsida</taxon>
        <taxon>eudicotyledons</taxon>
        <taxon>Gunneridae</taxon>
        <taxon>Pentapetalae</taxon>
        <taxon>asterids</taxon>
        <taxon>campanulids</taxon>
        <taxon>Asterales</taxon>
        <taxon>Asteraceae</taxon>
        <taxon>Asteroideae</taxon>
        <taxon>Heliantheae alliance</taxon>
        <taxon>Millerieae</taxon>
        <taxon>Smallanthus</taxon>
    </lineage>
</organism>
<evidence type="ECO:0000313" key="1">
    <source>
        <dbReference type="EMBL" id="KAI3677102.1"/>
    </source>
</evidence>
<keyword evidence="2" id="KW-1185">Reference proteome</keyword>
<name>A0ACB8XZI6_9ASTR</name>
<comment type="caution">
    <text evidence="1">The sequence shown here is derived from an EMBL/GenBank/DDBJ whole genome shotgun (WGS) entry which is preliminary data.</text>
</comment>
<gene>
    <name evidence="1" type="ORF">L1987_86722</name>
</gene>
<accession>A0ACB8XZI6</accession>